<keyword evidence="3" id="KW-1185">Reference proteome</keyword>
<dbReference type="OrthoDB" id="264785at2759"/>
<feature type="non-terminal residue" evidence="2">
    <location>
        <position position="102"/>
    </location>
</feature>
<evidence type="ECO:0000313" key="3">
    <source>
        <dbReference type="Proteomes" id="UP000770717"/>
    </source>
</evidence>
<evidence type="ECO:0000313" key="2">
    <source>
        <dbReference type="EMBL" id="KAG9461953.1"/>
    </source>
</evidence>
<evidence type="ECO:0000256" key="1">
    <source>
        <dbReference type="SAM" id="MobiDB-lite"/>
    </source>
</evidence>
<dbReference type="AlphaFoldDB" id="A0A8J6BKP9"/>
<feature type="non-terminal residue" evidence="2">
    <location>
        <position position="1"/>
    </location>
</feature>
<sequence length="102" mass="11888">EIEKAWKMVDTAYEKEQRAKETIQSLKEEIGNLSRLVEHGAGLSMGQEHSLNDLLTMKEDLTRERDQLLAEVVKLRESLMQATNQKQETERLKEEAEQNMMQ</sequence>
<accession>A0A8J6BKP9</accession>
<feature type="region of interest" description="Disordered" evidence="1">
    <location>
        <begin position="82"/>
        <end position="102"/>
    </location>
</feature>
<feature type="compositionally biased region" description="Basic and acidic residues" evidence="1">
    <location>
        <begin position="87"/>
        <end position="96"/>
    </location>
</feature>
<proteinExistence type="predicted"/>
<comment type="caution">
    <text evidence="2">The sequence shown here is derived from an EMBL/GenBank/DDBJ whole genome shotgun (WGS) entry which is preliminary data.</text>
</comment>
<gene>
    <name evidence="2" type="ORF">GDO78_015278</name>
</gene>
<name>A0A8J6BKP9_ELECQ</name>
<dbReference type="EMBL" id="WNTK01014916">
    <property type="protein sequence ID" value="KAG9461953.1"/>
    <property type="molecule type" value="Genomic_DNA"/>
</dbReference>
<reference evidence="2" key="1">
    <citation type="thesis" date="2020" institute="ProQuest LLC" country="789 East Eisenhower Parkway, Ann Arbor, MI, USA">
        <title>Comparative Genomics and Chromosome Evolution.</title>
        <authorList>
            <person name="Mudd A.B."/>
        </authorList>
    </citation>
    <scope>NUCLEOTIDE SEQUENCE</scope>
    <source>
        <strain evidence="2">HN-11 Male</strain>
        <tissue evidence="2">Kidney and liver</tissue>
    </source>
</reference>
<organism evidence="2 3">
    <name type="scientific">Eleutherodactylus coqui</name>
    <name type="common">Puerto Rican coqui</name>
    <dbReference type="NCBI Taxonomy" id="57060"/>
    <lineage>
        <taxon>Eukaryota</taxon>
        <taxon>Metazoa</taxon>
        <taxon>Chordata</taxon>
        <taxon>Craniata</taxon>
        <taxon>Vertebrata</taxon>
        <taxon>Euteleostomi</taxon>
        <taxon>Amphibia</taxon>
        <taxon>Batrachia</taxon>
        <taxon>Anura</taxon>
        <taxon>Neobatrachia</taxon>
        <taxon>Hyloidea</taxon>
        <taxon>Eleutherodactylidae</taxon>
        <taxon>Eleutherodactylinae</taxon>
        <taxon>Eleutherodactylus</taxon>
        <taxon>Eleutherodactylus</taxon>
    </lineage>
</organism>
<dbReference type="Proteomes" id="UP000770717">
    <property type="component" value="Unassembled WGS sequence"/>
</dbReference>
<protein>
    <submittedName>
        <fullName evidence="2">Uncharacterized protein</fullName>
    </submittedName>
</protein>